<name>A0AAV4CZN5_9GAST</name>
<evidence type="ECO:0000313" key="1">
    <source>
        <dbReference type="EMBL" id="GFO37364.1"/>
    </source>
</evidence>
<gene>
    <name evidence="1" type="ORF">PoB_006386900</name>
</gene>
<reference evidence="1 2" key="1">
    <citation type="journal article" date="2021" name="Elife">
        <title>Chloroplast acquisition without the gene transfer in kleptoplastic sea slugs, Plakobranchus ocellatus.</title>
        <authorList>
            <person name="Maeda T."/>
            <person name="Takahashi S."/>
            <person name="Yoshida T."/>
            <person name="Shimamura S."/>
            <person name="Takaki Y."/>
            <person name="Nagai Y."/>
            <person name="Toyoda A."/>
            <person name="Suzuki Y."/>
            <person name="Arimoto A."/>
            <person name="Ishii H."/>
            <person name="Satoh N."/>
            <person name="Nishiyama T."/>
            <person name="Hasebe M."/>
            <person name="Maruyama T."/>
            <person name="Minagawa J."/>
            <person name="Obokata J."/>
            <person name="Shigenobu S."/>
        </authorList>
    </citation>
    <scope>NUCLEOTIDE SEQUENCE [LARGE SCALE GENOMIC DNA]</scope>
</reference>
<dbReference type="Proteomes" id="UP000735302">
    <property type="component" value="Unassembled WGS sequence"/>
</dbReference>
<organism evidence="1 2">
    <name type="scientific">Plakobranchus ocellatus</name>
    <dbReference type="NCBI Taxonomy" id="259542"/>
    <lineage>
        <taxon>Eukaryota</taxon>
        <taxon>Metazoa</taxon>
        <taxon>Spiralia</taxon>
        <taxon>Lophotrochozoa</taxon>
        <taxon>Mollusca</taxon>
        <taxon>Gastropoda</taxon>
        <taxon>Heterobranchia</taxon>
        <taxon>Euthyneura</taxon>
        <taxon>Panpulmonata</taxon>
        <taxon>Sacoglossa</taxon>
        <taxon>Placobranchoidea</taxon>
        <taxon>Plakobranchidae</taxon>
        <taxon>Plakobranchus</taxon>
    </lineage>
</organism>
<sequence>MILPTAEFQEFHSAFNFVDIMTYLIMPFHNKVISGFLALRQARAPVEGLEQKDPCRSQASSLSTVPPPPLVERVLMKSKMIKIEKNDKDGVDDGLCCNDIYDYDDNDDDDFLDNHEDGDDD</sequence>
<dbReference type="EMBL" id="BLXT01007237">
    <property type="protein sequence ID" value="GFO37364.1"/>
    <property type="molecule type" value="Genomic_DNA"/>
</dbReference>
<keyword evidence="2" id="KW-1185">Reference proteome</keyword>
<proteinExistence type="predicted"/>
<comment type="caution">
    <text evidence="1">The sequence shown here is derived from an EMBL/GenBank/DDBJ whole genome shotgun (WGS) entry which is preliminary data.</text>
</comment>
<evidence type="ECO:0000313" key="2">
    <source>
        <dbReference type="Proteomes" id="UP000735302"/>
    </source>
</evidence>
<accession>A0AAV4CZN5</accession>
<dbReference type="AlphaFoldDB" id="A0AAV4CZN5"/>
<protein>
    <submittedName>
        <fullName evidence="1">Uncharacterized protein</fullName>
    </submittedName>
</protein>